<keyword evidence="2" id="KW-0472">Membrane</keyword>
<feature type="transmembrane region" description="Helical" evidence="2">
    <location>
        <begin position="124"/>
        <end position="148"/>
    </location>
</feature>
<comment type="similarity">
    <text evidence="1">Belongs to the multi antimicrobial extrusion (MATE) (TC 2.A.66.1) family.</text>
</comment>
<feature type="non-terminal residue" evidence="3">
    <location>
        <position position="1"/>
    </location>
</feature>
<keyword evidence="4" id="KW-1185">Reference proteome</keyword>
<reference evidence="3 4" key="1">
    <citation type="submission" date="2024-11" db="EMBL/GenBank/DDBJ databases">
        <title>Chromosome-level genome assembly of the freshwater bivalve Anodonta woodiana.</title>
        <authorList>
            <person name="Chen X."/>
        </authorList>
    </citation>
    <scope>NUCLEOTIDE SEQUENCE [LARGE SCALE GENOMIC DNA]</scope>
    <source>
        <strain evidence="3">MN2024</strain>
        <tissue evidence="3">Gills</tissue>
    </source>
</reference>
<dbReference type="AlphaFoldDB" id="A0ABD3UHR6"/>
<organism evidence="3 4">
    <name type="scientific">Sinanodonta woodiana</name>
    <name type="common">Chinese pond mussel</name>
    <name type="synonym">Anodonta woodiana</name>
    <dbReference type="NCBI Taxonomy" id="1069815"/>
    <lineage>
        <taxon>Eukaryota</taxon>
        <taxon>Metazoa</taxon>
        <taxon>Spiralia</taxon>
        <taxon>Lophotrochozoa</taxon>
        <taxon>Mollusca</taxon>
        <taxon>Bivalvia</taxon>
        <taxon>Autobranchia</taxon>
        <taxon>Heteroconchia</taxon>
        <taxon>Palaeoheterodonta</taxon>
        <taxon>Unionida</taxon>
        <taxon>Unionoidea</taxon>
        <taxon>Unionidae</taxon>
        <taxon>Unioninae</taxon>
        <taxon>Sinanodonta</taxon>
    </lineage>
</organism>
<sequence length="229" mass="24075">LLGVIQLAGQTVAIVTSHITFMVPYGLSIAASVRVGNNLGANEPAMAALSAKTSLIIGGVFAVTVSVIIVSLKGVLPLVFSNDSDVVMLASNLLLILSLEHLTDAMQCVAGGILCGCGHQVYGAVMNLIGCYAIALPIAIFLMLRTYLKSAGAWWSMLIGTSFQTIVFLLKILLMDWKKETQKAQDRAGVENLESEHPSGKAGGPGECTQILCEEHGKCLQGLSGESKT</sequence>
<accession>A0ABD3UHR6</accession>
<dbReference type="Pfam" id="PF01554">
    <property type="entry name" value="MatE"/>
    <property type="match status" value="1"/>
</dbReference>
<keyword evidence="2" id="KW-1133">Transmembrane helix</keyword>
<evidence type="ECO:0000313" key="4">
    <source>
        <dbReference type="Proteomes" id="UP001634394"/>
    </source>
</evidence>
<dbReference type="EMBL" id="JBJQND010000016">
    <property type="protein sequence ID" value="KAL3847993.1"/>
    <property type="molecule type" value="Genomic_DNA"/>
</dbReference>
<evidence type="ECO:0000313" key="3">
    <source>
        <dbReference type="EMBL" id="KAL3847993.1"/>
    </source>
</evidence>
<keyword evidence="2" id="KW-0812">Transmembrane</keyword>
<gene>
    <name evidence="3" type="ORF">ACJMK2_018880</name>
</gene>
<comment type="caution">
    <text evidence="3">The sequence shown here is derived from an EMBL/GenBank/DDBJ whole genome shotgun (WGS) entry which is preliminary data.</text>
</comment>
<feature type="transmembrane region" description="Helical" evidence="2">
    <location>
        <begin position="154"/>
        <end position="174"/>
    </location>
</feature>
<feature type="transmembrane region" description="Helical" evidence="2">
    <location>
        <begin position="54"/>
        <end position="80"/>
    </location>
</feature>
<dbReference type="InterPro" id="IPR002528">
    <property type="entry name" value="MATE_fam"/>
</dbReference>
<protein>
    <submittedName>
        <fullName evidence="3">Uncharacterized protein</fullName>
    </submittedName>
</protein>
<name>A0ABD3UHR6_SINWO</name>
<proteinExistence type="inferred from homology"/>
<evidence type="ECO:0000256" key="1">
    <source>
        <dbReference type="ARBA" id="ARBA00010199"/>
    </source>
</evidence>
<feature type="transmembrane region" description="Helical" evidence="2">
    <location>
        <begin position="12"/>
        <end position="33"/>
    </location>
</feature>
<dbReference type="PANTHER" id="PTHR11206">
    <property type="entry name" value="MULTIDRUG RESISTANCE PROTEIN"/>
    <property type="match status" value="1"/>
</dbReference>
<evidence type="ECO:0000256" key="2">
    <source>
        <dbReference type="SAM" id="Phobius"/>
    </source>
</evidence>
<feature type="transmembrane region" description="Helical" evidence="2">
    <location>
        <begin position="86"/>
        <end position="103"/>
    </location>
</feature>
<dbReference type="Proteomes" id="UP001634394">
    <property type="component" value="Unassembled WGS sequence"/>
</dbReference>